<comment type="caution">
    <text evidence="1">The sequence shown here is derived from an EMBL/GenBank/DDBJ whole genome shotgun (WGS) entry which is preliminary data.</text>
</comment>
<evidence type="ECO:0000313" key="1">
    <source>
        <dbReference type="EMBL" id="KUM47545.1"/>
    </source>
</evidence>
<gene>
    <name evidence="1" type="ORF">ABT39_MTgene5731</name>
</gene>
<protein>
    <submittedName>
        <fullName evidence="1">Uncharacterized protein</fullName>
    </submittedName>
</protein>
<dbReference type="AlphaFoldDB" id="A0A101LY91"/>
<name>A0A101LY91_PICGL</name>
<keyword evidence="1" id="KW-0496">Mitochondrion</keyword>
<sequence>MSRCYCEFNCVTICVTVFLERTLTKGNIDRTKESESFDKLGSNDSLSKSNPSTGIKLTIARFPPTHMPSLS</sequence>
<organism evidence="1">
    <name type="scientific">Picea glauca</name>
    <name type="common">White spruce</name>
    <name type="synonym">Pinus glauca</name>
    <dbReference type="NCBI Taxonomy" id="3330"/>
    <lineage>
        <taxon>Eukaryota</taxon>
        <taxon>Viridiplantae</taxon>
        <taxon>Streptophyta</taxon>
        <taxon>Embryophyta</taxon>
        <taxon>Tracheophyta</taxon>
        <taxon>Spermatophyta</taxon>
        <taxon>Pinopsida</taxon>
        <taxon>Pinidae</taxon>
        <taxon>Conifers I</taxon>
        <taxon>Pinales</taxon>
        <taxon>Pinaceae</taxon>
        <taxon>Picea</taxon>
    </lineage>
</organism>
<dbReference type="EMBL" id="LKAM01000007">
    <property type="protein sequence ID" value="KUM47545.1"/>
    <property type="molecule type" value="Genomic_DNA"/>
</dbReference>
<reference evidence="1" key="1">
    <citation type="journal article" date="2015" name="Genome Biol. Evol.">
        <title>Organellar Genomes of White Spruce (Picea glauca): Assembly and Annotation.</title>
        <authorList>
            <person name="Jackman S.D."/>
            <person name="Warren R.L."/>
            <person name="Gibb E.A."/>
            <person name="Vandervalk B.P."/>
            <person name="Mohamadi H."/>
            <person name="Chu J."/>
            <person name="Raymond A."/>
            <person name="Pleasance S."/>
            <person name="Coope R."/>
            <person name="Wildung M.R."/>
            <person name="Ritland C.E."/>
            <person name="Bousquet J."/>
            <person name="Jones S.J."/>
            <person name="Bohlmann J."/>
            <person name="Birol I."/>
        </authorList>
    </citation>
    <scope>NUCLEOTIDE SEQUENCE [LARGE SCALE GENOMIC DNA]</scope>
    <source>
        <tissue evidence="1">Flushing bud</tissue>
    </source>
</reference>
<geneLocation type="mitochondrion" evidence="1"/>
<proteinExistence type="predicted"/>
<accession>A0A101LY91</accession>